<name>D8MAI4_BLAHO</name>
<dbReference type="EMBL" id="FN668690">
    <property type="protein sequence ID" value="CBK25073.2"/>
    <property type="molecule type" value="Genomic_DNA"/>
</dbReference>
<dbReference type="GeneID" id="24921719"/>
<evidence type="ECO:0000313" key="2">
    <source>
        <dbReference type="Proteomes" id="UP000008312"/>
    </source>
</evidence>
<gene>
    <name evidence="1" type="ORF">GSBLH_T00004713001</name>
</gene>
<dbReference type="AlphaFoldDB" id="D8MAI4"/>
<accession>D8MAI4</accession>
<reference evidence="1" key="1">
    <citation type="submission" date="2010-02" db="EMBL/GenBank/DDBJ databases">
        <title>Sequencing and annotation of the Blastocystis hominis genome.</title>
        <authorList>
            <person name="Wincker P."/>
        </authorList>
    </citation>
    <scope>NUCLEOTIDE SEQUENCE</scope>
    <source>
        <strain evidence="1">Singapore isolate B</strain>
    </source>
</reference>
<proteinExistence type="predicted"/>
<dbReference type="InParanoid" id="D8MAI4"/>
<sequence length="147" mass="16755">MVLLYVGHEDGPSYISYAVNLLLKSIDRIENGLEVRKWDTVANAFGEAAENLLKLDDRAAVGLHNYIIEPAERGGDVKDKLGAFMPKEKEEQDGELVDSYLKMAEGKTEEEVYDEYKTIVQKRNEWSAILMREIDNYKQKGVKREGV</sequence>
<evidence type="ECO:0000313" key="1">
    <source>
        <dbReference type="EMBL" id="CBK25073.2"/>
    </source>
</evidence>
<dbReference type="RefSeq" id="XP_012899121.1">
    <property type="nucleotide sequence ID" value="XM_013043667.1"/>
</dbReference>
<organism evidence="1">
    <name type="scientific">Blastocystis hominis</name>
    <dbReference type="NCBI Taxonomy" id="12968"/>
    <lineage>
        <taxon>Eukaryota</taxon>
        <taxon>Sar</taxon>
        <taxon>Stramenopiles</taxon>
        <taxon>Bigyra</taxon>
        <taxon>Opalozoa</taxon>
        <taxon>Opalinata</taxon>
        <taxon>Blastocystidae</taxon>
        <taxon>Blastocystis</taxon>
    </lineage>
</organism>
<protein>
    <submittedName>
        <fullName evidence="1">Uncharacterized protein</fullName>
    </submittedName>
</protein>
<dbReference type="Proteomes" id="UP000008312">
    <property type="component" value="Unassembled WGS sequence"/>
</dbReference>
<keyword evidence="2" id="KW-1185">Reference proteome</keyword>